<feature type="domain" description="Helicase C-terminal" evidence="9">
    <location>
        <begin position="401"/>
        <end position="564"/>
    </location>
</feature>
<dbReference type="GO" id="GO:0005829">
    <property type="term" value="C:cytosol"/>
    <property type="evidence" value="ECO:0007669"/>
    <property type="project" value="TreeGrafter"/>
</dbReference>
<dbReference type="SMART" id="SM00487">
    <property type="entry name" value="DEXDc"/>
    <property type="match status" value="1"/>
</dbReference>
<comment type="caution">
    <text evidence="12">The sequence shown here is derived from an EMBL/GenBank/DDBJ whole genome shotgun (WGS) entry which is preliminary data.</text>
</comment>
<dbReference type="NCBIfam" id="NF008744">
    <property type="entry name" value="PRK11776.1"/>
    <property type="match status" value="1"/>
</dbReference>
<dbReference type="InterPro" id="IPR011545">
    <property type="entry name" value="DEAD/DEAH_box_helicase_dom"/>
</dbReference>
<dbReference type="InterPro" id="IPR044742">
    <property type="entry name" value="DEAD/DEAH_RhlB"/>
</dbReference>
<dbReference type="Proteomes" id="UP000279553">
    <property type="component" value="Unassembled WGS sequence"/>
</dbReference>
<dbReference type="InterPro" id="IPR001650">
    <property type="entry name" value="Helicase_C-like"/>
</dbReference>
<evidence type="ECO:0000256" key="1">
    <source>
        <dbReference type="ARBA" id="ARBA00022741"/>
    </source>
</evidence>
<dbReference type="PROSITE" id="PS51195">
    <property type="entry name" value="Q_MOTIF"/>
    <property type="match status" value="1"/>
</dbReference>
<protein>
    <submittedName>
        <fullName evidence="12">ATP-dependent RNA helicase DbpA</fullName>
    </submittedName>
</protein>
<dbReference type="PANTHER" id="PTHR47959:SF1">
    <property type="entry name" value="ATP-DEPENDENT RNA HELICASE DBPA"/>
    <property type="match status" value="1"/>
</dbReference>
<comment type="similarity">
    <text evidence="5">Belongs to the DEAD box helicase family.</text>
</comment>
<dbReference type="GO" id="GO:0003676">
    <property type="term" value="F:nucleic acid binding"/>
    <property type="evidence" value="ECO:0007669"/>
    <property type="project" value="InterPro"/>
</dbReference>
<feature type="domain" description="Helicase ATP-binding" evidence="8">
    <location>
        <begin position="220"/>
        <end position="391"/>
    </location>
</feature>
<reference evidence="13 14" key="1">
    <citation type="submission" date="2018-08" db="EMBL/GenBank/DDBJ databases">
        <title>Recombination of ecologically and evolutionarily significant loci maintains genetic cohesion in the Pseudomonas syringae species complex.</title>
        <authorList>
            <person name="Dillon M."/>
            <person name="Thakur S."/>
            <person name="Almeida R.N.D."/>
            <person name="Weir B.S."/>
            <person name="Guttman D.S."/>
        </authorList>
    </citation>
    <scope>NUCLEOTIDE SEQUENCE [LARGE SCALE GENOMIC DNA]</scope>
    <source>
        <strain evidence="11 14">ICMP 535</strain>
        <strain evidence="12 13">ICMP 6941</strain>
    </source>
</reference>
<dbReference type="GO" id="GO:0005524">
    <property type="term" value="F:ATP binding"/>
    <property type="evidence" value="ECO:0007669"/>
    <property type="project" value="UniProtKB-KW"/>
</dbReference>
<evidence type="ECO:0000259" key="10">
    <source>
        <dbReference type="PROSITE" id="PS51195"/>
    </source>
</evidence>
<dbReference type="CDD" id="cd00268">
    <property type="entry name" value="DEADc"/>
    <property type="match status" value="1"/>
</dbReference>
<feature type="compositionally biased region" description="Basic residues" evidence="7">
    <location>
        <begin position="1"/>
        <end position="16"/>
    </location>
</feature>
<dbReference type="CDD" id="cd12501">
    <property type="entry name" value="RRM_EcDbpA_like"/>
    <property type="match status" value="1"/>
</dbReference>
<dbReference type="PROSITE" id="PS51192">
    <property type="entry name" value="HELICASE_ATP_BIND_1"/>
    <property type="match status" value="1"/>
</dbReference>
<dbReference type="InterPro" id="IPR027417">
    <property type="entry name" value="P-loop_NTPase"/>
</dbReference>
<evidence type="ECO:0000313" key="14">
    <source>
        <dbReference type="Proteomes" id="UP000279553"/>
    </source>
</evidence>
<evidence type="ECO:0000256" key="6">
    <source>
        <dbReference type="PROSITE-ProRule" id="PRU00552"/>
    </source>
</evidence>
<evidence type="ECO:0000259" key="8">
    <source>
        <dbReference type="PROSITE" id="PS51192"/>
    </source>
</evidence>
<evidence type="ECO:0000256" key="7">
    <source>
        <dbReference type="SAM" id="MobiDB-lite"/>
    </source>
</evidence>
<dbReference type="SUPFAM" id="SSF52540">
    <property type="entry name" value="P-loop containing nucleoside triphosphate hydrolases"/>
    <property type="match status" value="1"/>
</dbReference>
<evidence type="ECO:0000256" key="5">
    <source>
        <dbReference type="ARBA" id="ARBA00038437"/>
    </source>
</evidence>
<dbReference type="InterPro" id="IPR005580">
    <property type="entry name" value="DbpA/CsdA_RNA-bd_dom"/>
</dbReference>
<gene>
    <name evidence="12" type="ORF">ALP52_100395</name>
    <name evidence="11" type="ORF">ALQ05_04907</name>
</gene>
<dbReference type="SMART" id="SM00490">
    <property type="entry name" value="HELICc"/>
    <property type="match status" value="1"/>
</dbReference>
<keyword evidence="3 12" id="KW-0347">Helicase</keyword>
<dbReference type="Proteomes" id="UP000276194">
    <property type="component" value="Unassembled WGS sequence"/>
</dbReference>
<evidence type="ECO:0000256" key="2">
    <source>
        <dbReference type="ARBA" id="ARBA00022801"/>
    </source>
</evidence>
<evidence type="ECO:0000313" key="13">
    <source>
        <dbReference type="Proteomes" id="UP000276194"/>
    </source>
</evidence>
<dbReference type="InterPro" id="IPR012677">
    <property type="entry name" value="Nucleotide-bd_a/b_plait_sf"/>
</dbReference>
<dbReference type="InterPro" id="IPR014014">
    <property type="entry name" value="RNA_helicase_DEAD_Q_motif"/>
</dbReference>
<keyword evidence="1" id="KW-0547">Nucleotide-binding</keyword>
<dbReference type="AlphaFoldDB" id="A0A3M5JV49"/>
<dbReference type="InterPro" id="IPR014001">
    <property type="entry name" value="Helicase_ATP-bd"/>
</dbReference>
<dbReference type="CDD" id="cd18787">
    <property type="entry name" value="SF2_C_DEAD"/>
    <property type="match status" value="1"/>
</dbReference>
<feature type="short sequence motif" description="Q motif" evidence="6">
    <location>
        <begin position="189"/>
        <end position="217"/>
    </location>
</feature>
<dbReference type="GO" id="GO:0003724">
    <property type="term" value="F:RNA helicase activity"/>
    <property type="evidence" value="ECO:0007669"/>
    <property type="project" value="InterPro"/>
</dbReference>
<dbReference type="Pfam" id="PF00270">
    <property type="entry name" value="DEAD"/>
    <property type="match status" value="1"/>
</dbReference>
<keyword evidence="4" id="KW-0067">ATP-binding</keyword>
<sequence>MLHHLQPRPHWRHRLHADRQRAGSGNPRSFQGHHPASLGRQSLPAKTDAAAVAVLRSPRDQRCSCRPLHQALERIAGGYPHNPAVSQAGPSPDGPCYTSLRAATLEPQPRLPAGIFLPGYRAHAPRSLLDSVGVTGAAIRIAHDHLLGLYGPLREQARSHDLYRGVRSGWRVIHYATFLFCRSTVVTNTAFNSLPLSAAMLANLESLGYAEMTPIQAQSLPVILKGMDLIAQAKTGSGKTAAFGIGLLNPINPRFFGCQALVICPTRELADQVAKEIRRLARSEDNIKVLTLCGGVSFGPQIGSLEHGAHIIVGTPGRIQQHLRKGSLVLDGLNTLTLDEADRMLDMGFYDAIADIIEQTPQRRQTLLFSATYPVGIKQLSSKFMRDPQTVKVEALHADSQIEQIFYEISPEQRLEAVVKVLGHFRPASCVAFCFTKQQVQEVVDHLTAKGMSAVGLHGDLEQRDRDQVLAMFANRSTSVLVATDVAARGLDIDALDMVINVELARDSEIHIHRVGRTGRAGEKGIAVSLVAPSESQRARAIEELQKAPLNWQQYDQLSVKEGGKLLPTMTTLCIGSGRKDKLRPGDILGALTGEAGIAGTQVGKIAIFDFQAYVAVERSMAKQALERLNNGKIKGKSLRVRIL</sequence>
<dbReference type="Pfam" id="PF03880">
    <property type="entry name" value="DbpA"/>
    <property type="match status" value="1"/>
</dbReference>
<dbReference type="PANTHER" id="PTHR47959">
    <property type="entry name" value="ATP-DEPENDENT RNA HELICASE RHLE-RELATED"/>
    <property type="match status" value="1"/>
</dbReference>
<proteinExistence type="inferred from homology"/>
<dbReference type="Gene3D" id="3.40.50.300">
    <property type="entry name" value="P-loop containing nucleotide triphosphate hydrolases"/>
    <property type="match status" value="2"/>
</dbReference>
<dbReference type="PROSITE" id="PS51194">
    <property type="entry name" value="HELICASE_CTER"/>
    <property type="match status" value="1"/>
</dbReference>
<evidence type="ECO:0000259" key="9">
    <source>
        <dbReference type="PROSITE" id="PS51194"/>
    </source>
</evidence>
<dbReference type="EMBL" id="RBTD01000006">
    <property type="protein sequence ID" value="RMT27231.1"/>
    <property type="molecule type" value="Genomic_DNA"/>
</dbReference>
<organism evidence="12 13">
    <name type="scientific">Pseudomonas amygdali pv. mori</name>
    <dbReference type="NCBI Taxonomy" id="34065"/>
    <lineage>
        <taxon>Bacteria</taxon>
        <taxon>Pseudomonadati</taxon>
        <taxon>Pseudomonadota</taxon>
        <taxon>Gammaproteobacteria</taxon>
        <taxon>Pseudomonadales</taxon>
        <taxon>Pseudomonadaceae</taxon>
        <taxon>Pseudomonas</taxon>
        <taxon>Pseudomonas amygdali</taxon>
    </lineage>
</organism>
<feature type="region of interest" description="Disordered" evidence="7">
    <location>
        <begin position="1"/>
        <end position="45"/>
    </location>
</feature>
<dbReference type="Pfam" id="PF00271">
    <property type="entry name" value="Helicase_C"/>
    <property type="match status" value="1"/>
</dbReference>
<evidence type="ECO:0000256" key="3">
    <source>
        <dbReference type="ARBA" id="ARBA00022806"/>
    </source>
</evidence>
<keyword evidence="2" id="KW-0378">Hydrolase</keyword>
<dbReference type="EMBL" id="RBRD01000076">
    <property type="protein sequence ID" value="RMQ40306.1"/>
    <property type="molecule type" value="Genomic_DNA"/>
</dbReference>
<feature type="domain" description="DEAD-box RNA helicase Q" evidence="10">
    <location>
        <begin position="189"/>
        <end position="217"/>
    </location>
</feature>
<evidence type="ECO:0000313" key="12">
    <source>
        <dbReference type="EMBL" id="RMT27231.1"/>
    </source>
</evidence>
<evidence type="ECO:0000256" key="4">
    <source>
        <dbReference type="ARBA" id="ARBA00022840"/>
    </source>
</evidence>
<dbReference type="GO" id="GO:0016787">
    <property type="term" value="F:hydrolase activity"/>
    <property type="evidence" value="ECO:0007669"/>
    <property type="project" value="UniProtKB-KW"/>
</dbReference>
<accession>A0A3M5JV49</accession>
<evidence type="ECO:0000313" key="11">
    <source>
        <dbReference type="EMBL" id="RMQ40306.1"/>
    </source>
</evidence>
<dbReference type="InterPro" id="IPR050079">
    <property type="entry name" value="DEAD_box_RNA_helicase"/>
</dbReference>
<name>A0A3M5JV49_PSEA0</name>
<dbReference type="Gene3D" id="3.30.70.330">
    <property type="match status" value="1"/>
</dbReference>